<evidence type="ECO:0000313" key="2">
    <source>
        <dbReference type="EMBL" id="NKE69373.1"/>
    </source>
</evidence>
<proteinExistence type="predicted"/>
<sequence length="135" mass="14615">MRRVLYDVNVILDVLLNREPHYGASAGALEAVARGKVEGYIAGHAITTIAYLLQRQLGSSGSLAVLNELLSKMKIAPVTDSSIRRALISKIKDFEDAVSHAAAEEAGMTLIVTRNVRDFSKGTIPAVLPETFHIE</sequence>
<dbReference type="AlphaFoldDB" id="A0A7X6DLG4"/>
<reference evidence="2 3" key="1">
    <citation type="journal article" date="2020" name="Nature">
        <title>Bacterial chemolithoautotrophy via manganese oxidation.</title>
        <authorList>
            <person name="Yu H."/>
            <person name="Leadbetter J.R."/>
        </authorList>
    </citation>
    <scope>NUCLEOTIDE SEQUENCE [LARGE SCALE GENOMIC DNA]</scope>
    <source>
        <strain evidence="2 3">Mn-1</strain>
    </source>
</reference>
<dbReference type="InterPro" id="IPR002716">
    <property type="entry name" value="PIN_dom"/>
</dbReference>
<accession>A0A7X6DLG4</accession>
<gene>
    <name evidence="2" type="ORF">MNODULE_01215</name>
</gene>
<evidence type="ECO:0000313" key="3">
    <source>
        <dbReference type="Proteomes" id="UP000534783"/>
    </source>
</evidence>
<dbReference type="EMBL" id="VTOW01000001">
    <property type="protein sequence ID" value="NKE69373.1"/>
    <property type="molecule type" value="Genomic_DNA"/>
</dbReference>
<feature type="domain" description="PIN" evidence="1">
    <location>
        <begin position="3"/>
        <end position="117"/>
    </location>
</feature>
<protein>
    <submittedName>
        <fullName evidence="2">PIN domain-containing protein</fullName>
    </submittedName>
</protein>
<comment type="caution">
    <text evidence="2">The sequence shown here is derived from an EMBL/GenBank/DDBJ whole genome shotgun (WGS) entry which is preliminary data.</text>
</comment>
<dbReference type="SUPFAM" id="SSF88723">
    <property type="entry name" value="PIN domain-like"/>
    <property type="match status" value="1"/>
</dbReference>
<organism evidence="2 3">
    <name type="scientific">Candidatus Manganitrophus noduliformans</name>
    <dbReference type="NCBI Taxonomy" id="2606439"/>
    <lineage>
        <taxon>Bacteria</taxon>
        <taxon>Pseudomonadati</taxon>
        <taxon>Nitrospirota</taxon>
        <taxon>Nitrospiria</taxon>
        <taxon>Candidatus Troglogloeales</taxon>
        <taxon>Candidatus Manganitrophaceae</taxon>
        <taxon>Candidatus Manganitrophus</taxon>
    </lineage>
</organism>
<dbReference type="Proteomes" id="UP000534783">
    <property type="component" value="Unassembled WGS sequence"/>
</dbReference>
<dbReference type="Pfam" id="PF13470">
    <property type="entry name" value="PIN_3"/>
    <property type="match status" value="1"/>
</dbReference>
<evidence type="ECO:0000259" key="1">
    <source>
        <dbReference type="Pfam" id="PF13470"/>
    </source>
</evidence>
<keyword evidence="3" id="KW-1185">Reference proteome</keyword>
<name>A0A7X6DLG4_9BACT</name>
<dbReference type="RefSeq" id="WP_168057679.1">
    <property type="nucleotide sequence ID" value="NZ_VTOW01000001.1"/>
</dbReference>
<dbReference type="Gene3D" id="3.40.50.1010">
    <property type="entry name" value="5'-nuclease"/>
    <property type="match status" value="1"/>
</dbReference>
<dbReference type="InterPro" id="IPR029060">
    <property type="entry name" value="PIN-like_dom_sf"/>
</dbReference>